<dbReference type="Proteomes" id="UP000501179">
    <property type="component" value="Chromosome"/>
</dbReference>
<reference evidence="1 2" key="1">
    <citation type="submission" date="2020-03" db="EMBL/GenBank/DDBJ databases">
        <title>A novel species.</title>
        <authorList>
            <person name="Gao J."/>
        </authorList>
    </citation>
    <scope>NUCLEOTIDE SEQUENCE [LARGE SCALE GENOMIC DNA]</scope>
    <source>
        <strain evidence="1 2">QMT-12</strain>
    </source>
</reference>
<proteinExistence type="predicted"/>
<keyword evidence="2" id="KW-1185">Reference proteome</keyword>
<gene>
    <name evidence="1" type="ORF">HA039_08160</name>
</gene>
<evidence type="ECO:0000313" key="1">
    <source>
        <dbReference type="EMBL" id="QIQ02281.1"/>
    </source>
</evidence>
<sequence length="312" mass="33603">MPWDELKQALTAQKAAYTPRDPFWEVRGQNGEPFRAHPAFLDEVRLAGELDGLVTATDSQLSNALRKWRVTLDRHLAAVPDARAALGLGPQRFTTLEDEITLLRYYETARSQPGFANPVIAAAGTAFADHRQAATVLDYSQLHAFFLAAVSSFGGAYKADTYPARVDAMYDLAVGSPAAVGTGPVQLGAEADWRTHRPGFALTIHAEAARLNFRTAHALAGHALKHLLLGGPSVPAEREGVHHLVGTYLDEARDRISVTGTAPSMPEVTSALAQTGATRTYVYGILNVHATMVAVNSAGQAWITTYYGPTRT</sequence>
<dbReference type="RefSeq" id="WP_167025981.1">
    <property type="nucleotide sequence ID" value="NZ_CP050177.1"/>
</dbReference>
<evidence type="ECO:0000313" key="2">
    <source>
        <dbReference type="Proteomes" id="UP000501179"/>
    </source>
</evidence>
<dbReference type="EMBL" id="CP050177">
    <property type="protein sequence ID" value="QIQ02281.1"/>
    <property type="molecule type" value="Genomic_DNA"/>
</dbReference>
<protein>
    <submittedName>
        <fullName evidence="1">Uncharacterized protein</fullName>
    </submittedName>
</protein>
<dbReference type="AlphaFoldDB" id="A0A6G9GW96"/>
<accession>A0A6G9GW96</accession>
<name>A0A6G9GW96_9ACTN</name>
<dbReference type="KEGG" id="slia:HA039_08160"/>
<organism evidence="1 2">
    <name type="scientific">Streptomyces liangshanensis</name>
    <dbReference type="NCBI Taxonomy" id="2717324"/>
    <lineage>
        <taxon>Bacteria</taxon>
        <taxon>Bacillati</taxon>
        <taxon>Actinomycetota</taxon>
        <taxon>Actinomycetes</taxon>
        <taxon>Kitasatosporales</taxon>
        <taxon>Streptomycetaceae</taxon>
        <taxon>Streptomyces</taxon>
    </lineage>
</organism>